<dbReference type="AlphaFoldDB" id="A0A919PFQ1"/>
<keyword evidence="2" id="KW-1133">Transmembrane helix</keyword>
<feature type="transmembrane region" description="Helical" evidence="2">
    <location>
        <begin position="31"/>
        <end position="53"/>
    </location>
</feature>
<feature type="region of interest" description="Disordered" evidence="1">
    <location>
        <begin position="1"/>
        <end position="26"/>
    </location>
</feature>
<reference evidence="3" key="1">
    <citation type="submission" date="2021-01" db="EMBL/GenBank/DDBJ databases">
        <title>Whole genome shotgun sequence of Dactylosporangium siamense NBRC 106093.</title>
        <authorList>
            <person name="Komaki H."/>
            <person name="Tamura T."/>
        </authorList>
    </citation>
    <scope>NUCLEOTIDE SEQUENCE</scope>
    <source>
        <strain evidence="3">NBRC 106093</strain>
    </source>
</reference>
<dbReference type="Proteomes" id="UP000660611">
    <property type="component" value="Unassembled WGS sequence"/>
</dbReference>
<name>A0A919PFQ1_9ACTN</name>
<comment type="caution">
    <text evidence="3">The sequence shown here is derived from an EMBL/GenBank/DDBJ whole genome shotgun (WGS) entry which is preliminary data.</text>
</comment>
<evidence type="ECO:0000313" key="4">
    <source>
        <dbReference type="Proteomes" id="UP000660611"/>
    </source>
</evidence>
<sequence length="230" mass="23646">MDEQRGNMAPNQWGPPPQNTVRPPQRDHTKLSIWLAFAGTIITAIIGGCFAVVAARRGDSPPPAATGAAPPAPRQTTSAGQPPDPGNTTAAAPGGAGAVRWSGPLVGSNAAGAGLADAVELDTKPPQSMDNSEYKTDVSVGQIDGDRFEMRTPPFSSSASFMVWDGGGAPEFAQCKEAATARGVHQAPMVEVGAVLCVRTTEGRVARLTAKKIDAKAGSVTFDAVVWEAA</sequence>
<proteinExistence type="predicted"/>
<organism evidence="3 4">
    <name type="scientific">Dactylosporangium siamense</name>
    <dbReference type="NCBI Taxonomy" id="685454"/>
    <lineage>
        <taxon>Bacteria</taxon>
        <taxon>Bacillati</taxon>
        <taxon>Actinomycetota</taxon>
        <taxon>Actinomycetes</taxon>
        <taxon>Micromonosporales</taxon>
        <taxon>Micromonosporaceae</taxon>
        <taxon>Dactylosporangium</taxon>
    </lineage>
</organism>
<evidence type="ECO:0000313" key="3">
    <source>
        <dbReference type="EMBL" id="GIG43094.1"/>
    </source>
</evidence>
<evidence type="ECO:0000256" key="1">
    <source>
        <dbReference type="SAM" id="MobiDB-lite"/>
    </source>
</evidence>
<keyword evidence="2" id="KW-0472">Membrane</keyword>
<keyword evidence="4" id="KW-1185">Reference proteome</keyword>
<keyword evidence="2" id="KW-0812">Transmembrane</keyword>
<gene>
    <name evidence="3" type="ORF">Dsi01nite_011350</name>
</gene>
<dbReference type="EMBL" id="BONQ01000019">
    <property type="protein sequence ID" value="GIG43094.1"/>
    <property type="molecule type" value="Genomic_DNA"/>
</dbReference>
<feature type="region of interest" description="Disordered" evidence="1">
    <location>
        <begin position="59"/>
        <end position="100"/>
    </location>
</feature>
<accession>A0A919PFQ1</accession>
<protein>
    <submittedName>
        <fullName evidence="3">Uncharacterized protein</fullName>
    </submittedName>
</protein>
<evidence type="ECO:0000256" key="2">
    <source>
        <dbReference type="SAM" id="Phobius"/>
    </source>
</evidence>